<dbReference type="SUPFAM" id="SSF160574">
    <property type="entry name" value="BT0923-like"/>
    <property type="match status" value="1"/>
</dbReference>
<gene>
    <name evidence="6" type="ORF">S03H2_49186</name>
</gene>
<dbReference type="Pfam" id="PF02929">
    <property type="entry name" value="Bgal_small_N"/>
    <property type="match status" value="1"/>
</dbReference>
<dbReference type="GO" id="GO:0030246">
    <property type="term" value="F:carbohydrate binding"/>
    <property type="evidence" value="ECO:0007669"/>
    <property type="project" value="InterPro"/>
</dbReference>
<evidence type="ECO:0000256" key="2">
    <source>
        <dbReference type="ARBA" id="ARBA00012756"/>
    </source>
</evidence>
<feature type="domain" description="Beta galactosidase small chain/" evidence="5">
    <location>
        <begin position="32"/>
        <end position="223"/>
    </location>
</feature>
<dbReference type="PANTHER" id="PTHR46323:SF2">
    <property type="entry name" value="BETA-GALACTOSIDASE"/>
    <property type="match status" value="1"/>
</dbReference>
<dbReference type="EMBL" id="BARU01031065">
    <property type="protein sequence ID" value="GAH70419.1"/>
    <property type="molecule type" value="Genomic_DNA"/>
</dbReference>
<sequence>MARPLWFVKLLKKTFPNIKIIAKLTNFPILGKIFDYLLFRGDDIIYLPQDKVIDINIPLGEYNEYVLPSQVLEYFINKAKNHWIMDFCICRSSMNCQDYPVDLGCLFLGDAIGIYSDSVENLIHPYVRPQENGNRTDVRWVTMTNKEGNGLLISDVGGTNLNVSAWPYSMEDLESAKHNHQLPRREFITFNIDYKQRGVGSFWLHRKYILEGNKKYSYTFLLRGYTNDMGDINLV</sequence>
<comment type="catalytic activity">
    <reaction evidence="1">
        <text>Hydrolysis of terminal non-reducing beta-D-galactose residues in beta-D-galactosides.</text>
        <dbReference type="EC" id="3.2.1.23"/>
    </reaction>
</comment>
<feature type="non-terminal residue" evidence="6">
    <location>
        <position position="235"/>
    </location>
</feature>
<evidence type="ECO:0000256" key="4">
    <source>
        <dbReference type="ARBA" id="ARBA00023295"/>
    </source>
</evidence>
<dbReference type="InterPro" id="IPR004199">
    <property type="entry name" value="B-gal_small/dom_5"/>
</dbReference>
<organism evidence="6">
    <name type="scientific">marine sediment metagenome</name>
    <dbReference type="NCBI Taxonomy" id="412755"/>
    <lineage>
        <taxon>unclassified sequences</taxon>
        <taxon>metagenomes</taxon>
        <taxon>ecological metagenomes</taxon>
    </lineage>
</organism>
<evidence type="ECO:0000256" key="3">
    <source>
        <dbReference type="ARBA" id="ARBA00022801"/>
    </source>
</evidence>
<accession>X1IWD7</accession>
<reference evidence="6" key="1">
    <citation type="journal article" date="2014" name="Front. Microbiol.">
        <title>High frequency of phylogenetically diverse reductive dehalogenase-homologous genes in deep subseafloor sedimentary metagenomes.</title>
        <authorList>
            <person name="Kawai M."/>
            <person name="Futagami T."/>
            <person name="Toyoda A."/>
            <person name="Takaki Y."/>
            <person name="Nishi S."/>
            <person name="Hori S."/>
            <person name="Arai W."/>
            <person name="Tsubouchi T."/>
            <person name="Morono Y."/>
            <person name="Uchiyama I."/>
            <person name="Ito T."/>
            <person name="Fujiyama A."/>
            <person name="Inagaki F."/>
            <person name="Takami H."/>
        </authorList>
    </citation>
    <scope>NUCLEOTIDE SEQUENCE</scope>
    <source>
        <strain evidence="6">Expedition CK06-06</strain>
    </source>
</reference>
<keyword evidence="3" id="KW-0378">Hydrolase</keyword>
<dbReference type="GO" id="GO:0009341">
    <property type="term" value="C:beta-galactosidase complex"/>
    <property type="evidence" value="ECO:0007669"/>
    <property type="project" value="InterPro"/>
</dbReference>
<evidence type="ECO:0000256" key="1">
    <source>
        <dbReference type="ARBA" id="ARBA00001412"/>
    </source>
</evidence>
<comment type="caution">
    <text evidence="6">The sequence shown here is derived from an EMBL/GenBank/DDBJ whole genome shotgun (WGS) entry which is preliminary data.</text>
</comment>
<proteinExistence type="predicted"/>
<dbReference type="GO" id="GO:0005990">
    <property type="term" value="P:lactose catabolic process"/>
    <property type="evidence" value="ECO:0007669"/>
    <property type="project" value="TreeGrafter"/>
</dbReference>
<name>X1IWD7_9ZZZZ</name>
<dbReference type="AlphaFoldDB" id="X1IWD7"/>
<dbReference type="InterPro" id="IPR050347">
    <property type="entry name" value="Bact_Beta-galactosidase"/>
</dbReference>
<evidence type="ECO:0000259" key="5">
    <source>
        <dbReference type="SMART" id="SM01038"/>
    </source>
</evidence>
<dbReference type="SUPFAM" id="SSF74650">
    <property type="entry name" value="Galactose mutarotase-like"/>
    <property type="match status" value="1"/>
</dbReference>
<dbReference type="Gene3D" id="2.70.98.10">
    <property type="match status" value="1"/>
</dbReference>
<dbReference type="EC" id="3.2.1.23" evidence="2"/>
<dbReference type="InterPro" id="IPR011013">
    <property type="entry name" value="Gal_mutarotase_sf_dom"/>
</dbReference>
<dbReference type="InterPro" id="IPR014718">
    <property type="entry name" value="GH-type_carb-bd"/>
</dbReference>
<dbReference type="GO" id="GO:0004565">
    <property type="term" value="F:beta-galactosidase activity"/>
    <property type="evidence" value="ECO:0007669"/>
    <property type="project" value="UniProtKB-EC"/>
</dbReference>
<evidence type="ECO:0000313" key="6">
    <source>
        <dbReference type="EMBL" id="GAH70419.1"/>
    </source>
</evidence>
<dbReference type="PANTHER" id="PTHR46323">
    <property type="entry name" value="BETA-GALACTOSIDASE"/>
    <property type="match status" value="1"/>
</dbReference>
<keyword evidence="4" id="KW-0326">Glycosidase</keyword>
<protein>
    <recommendedName>
        <fullName evidence="2">beta-galactosidase</fullName>
        <ecNumber evidence="2">3.2.1.23</ecNumber>
    </recommendedName>
</protein>
<dbReference type="SMART" id="SM01038">
    <property type="entry name" value="Bgal_small_N"/>
    <property type="match status" value="1"/>
</dbReference>